<dbReference type="AlphaFoldDB" id="F0J6D4"/>
<dbReference type="Gene3D" id="1.10.760.10">
    <property type="entry name" value="Cytochrome c-like domain"/>
    <property type="match status" value="1"/>
</dbReference>
<keyword evidence="1" id="KW-0349">Heme</keyword>
<dbReference type="InterPro" id="IPR009056">
    <property type="entry name" value="Cyt_c-like_dom"/>
</dbReference>
<dbReference type="KEGG" id="amv:ACMV_10430"/>
<name>F0J6D4_ACIMA</name>
<proteinExistence type="predicted"/>
<dbReference type="RefSeq" id="WP_007424406.1">
    <property type="nucleotide sequence ID" value="NC_015186.1"/>
</dbReference>
<sequence length="126" mass="12358">MSHLRPALLAALLLLPTLAPAALPPQGTAAGTAAGNAARGKDIVAHGTANGVLPCMVCHGTDLAGNPAIGAPRLAGLPQATTLAALAAIAAGKQGKNYVMRNIAHALTGADRADIAAYLASLPEAD</sequence>
<dbReference type="PROSITE" id="PS51007">
    <property type="entry name" value="CYTC"/>
    <property type="match status" value="1"/>
</dbReference>
<dbReference type="InterPro" id="IPR036909">
    <property type="entry name" value="Cyt_c-like_dom_sf"/>
</dbReference>
<evidence type="ECO:0000256" key="2">
    <source>
        <dbReference type="ARBA" id="ARBA00022723"/>
    </source>
</evidence>
<protein>
    <submittedName>
        <fullName evidence="4">Putative cytochrome c</fullName>
    </submittedName>
</protein>
<evidence type="ECO:0000313" key="4">
    <source>
        <dbReference type="EMBL" id="BAJ80390.1"/>
    </source>
</evidence>
<dbReference type="InterPro" id="IPR050597">
    <property type="entry name" value="Cytochrome_c_Oxidase_Subunit"/>
</dbReference>
<dbReference type="OrthoDB" id="8777614at2"/>
<dbReference type="HOGENOM" id="CLU_1976719_0_0_5"/>
<gene>
    <name evidence="4" type="ordered locus">ACMV_10430</name>
</gene>
<accession>F0J6D4</accession>
<dbReference type="EMBL" id="AP012035">
    <property type="protein sequence ID" value="BAJ80390.1"/>
    <property type="molecule type" value="Genomic_DNA"/>
</dbReference>
<dbReference type="GO" id="GO:0009055">
    <property type="term" value="F:electron transfer activity"/>
    <property type="evidence" value="ECO:0007669"/>
    <property type="project" value="InterPro"/>
</dbReference>
<dbReference type="PANTHER" id="PTHR33751:SF1">
    <property type="entry name" value="CBB3-TYPE CYTOCHROME C OXIDASE SUBUNIT FIXP"/>
    <property type="match status" value="1"/>
</dbReference>
<dbReference type="SUPFAM" id="SSF46626">
    <property type="entry name" value="Cytochrome c"/>
    <property type="match status" value="1"/>
</dbReference>
<keyword evidence="3" id="KW-0408">Iron</keyword>
<evidence type="ECO:0000256" key="1">
    <source>
        <dbReference type="ARBA" id="ARBA00022617"/>
    </source>
</evidence>
<dbReference type="GO" id="GO:0046872">
    <property type="term" value="F:metal ion binding"/>
    <property type="evidence" value="ECO:0007669"/>
    <property type="project" value="UniProtKB-KW"/>
</dbReference>
<organism evidence="4 5">
    <name type="scientific">Acidiphilium multivorum (strain DSM 11245 / JCM 8867 / NBRC 100883 / AIU 301)</name>
    <dbReference type="NCBI Taxonomy" id="926570"/>
    <lineage>
        <taxon>Bacteria</taxon>
        <taxon>Pseudomonadati</taxon>
        <taxon>Pseudomonadota</taxon>
        <taxon>Alphaproteobacteria</taxon>
        <taxon>Acetobacterales</taxon>
        <taxon>Acidocellaceae</taxon>
        <taxon>Acidiphilium</taxon>
    </lineage>
</organism>
<evidence type="ECO:0000256" key="3">
    <source>
        <dbReference type="ARBA" id="ARBA00023004"/>
    </source>
</evidence>
<dbReference type="PANTHER" id="PTHR33751">
    <property type="entry name" value="CBB3-TYPE CYTOCHROME C OXIDASE SUBUNIT FIXP"/>
    <property type="match status" value="1"/>
</dbReference>
<reference evidence="4 5" key="1">
    <citation type="submission" date="2010-12" db="EMBL/GenBank/DDBJ databases">
        <title>Whole genome sequence of Acidiphilium multivorum AIU301.</title>
        <authorList>
            <person name="Narita-Yamada S."/>
            <person name="Nakamura S."/>
            <person name="Ito N."/>
            <person name="Takarada H."/>
            <person name="Katano Y."/>
            <person name="Nakazawa H."/>
            <person name="Hosoyama A."/>
            <person name="Yamada R."/>
            <person name="Fujita N."/>
        </authorList>
    </citation>
    <scope>NUCLEOTIDE SEQUENCE [LARGE SCALE GENOMIC DNA]</scope>
    <source>
        <strain evidence="5">DSM 11245 / JCM 8867 / AIU301</strain>
    </source>
</reference>
<keyword evidence="2" id="KW-0479">Metal-binding</keyword>
<dbReference type="Pfam" id="PF00034">
    <property type="entry name" value="Cytochrom_C"/>
    <property type="match status" value="1"/>
</dbReference>
<dbReference type="GO" id="GO:0020037">
    <property type="term" value="F:heme binding"/>
    <property type="evidence" value="ECO:0007669"/>
    <property type="project" value="InterPro"/>
</dbReference>
<dbReference type="Proteomes" id="UP000007100">
    <property type="component" value="Chromosome"/>
</dbReference>
<evidence type="ECO:0000313" key="5">
    <source>
        <dbReference type="Proteomes" id="UP000007100"/>
    </source>
</evidence>
<keyword evidence="5" id="KW-1185">Reference proteome</keyword>